<dbReference type="GO" id="GO:0016874">
    <property type="term" value="F:ligase activity"/>
    <property type="evidence" value="ECO:0007669"/>
    <property type="project" value="UniProtKB-KW"/>
</dbReference>
<evidence type="ECO:0000256" key="3">
    <source>
        <dbReference type="ARBA" id="ARBA00022598"/>
    </source>
</evidence>
<dbReference type="InterPro" id="IPR045851">
    <property type="entry name" value="AMP-bd_C_sf"/>
</dbReference>
<feature type="domain" description="Carrier" evidence="4">
    <location>
        <begin position="529"/>
        <end position="604"/>
    </location>
</feature>
<gene>
    <name evidence="5" type="ORF">HIM_05197</name>
</gene>
<keyword evidence="3" id="KW-0436">Ligase</keyword>
<reference evidence="5 6" key="1">
    <citation type="journal article" date="2014" name="Genome Biol. Evol.">
        <title>Comparative genomics and transcriptomics analyses reveal divergent lifestyle features of nematode endoparasitic fungus Hirsutella minnesotensis.</title>
        <authorList>
            <person name="Lai Y."/>
            <person name="Liu K."/>
            <person name="Zhang X."/>
            <person name="Zhang X."/>
            <person name="Li K."/>
            <person name="Wang N."/>
            <person name="Shu C."/>
            <person name="Wu Y."/>
            <person name="Wang C."/>
            <person name="Bushley K.E."/>
            <person name="Xiang M."/>
            <person name="Liu X."/>
        </authorList>
    </citation>
    <scope>NUCLEOTIDE SEQUENCE [LARGE SCALE GENOMIC DNA]</scope>
    <source>
        <strain evidence="5 6">3608</strain>
    </source>
</reference>
<dbReference type="InterPro" id="IPR000873">
    <property type="entry name" value="AMP-dep_synth/lig_dom"/>
</dbReference>
<sequence length="680" mass="75059">MAVKAELGSPSADESRRFARYTDYAALHDHTLPHLPVELYSRWKSYGNMRAITSPNGEHTSYSRLVRDVEGRYAALSKGGLQGRDVVALGGSMCVDMVTTVVACWLKGLTVVLLDEDLPKDRRRRLLDVVAPSLMVGDDEVARAFPNARQSTYGEIMGAPEPIRSAVTVDAAYIVFTSGSTGEPKPILGSHQGLAHFICWQSREFAIAQHDRFAQLTAVGFDVIYRSVFTPLYCGAQLWIPPCTVSDGQVMLEWLCRHGINGVHIVPCIIKAWLSLCTEIDLPDLRWIFSAGEMLHGKVLQDICRQWAFAGQLVNLYGPSETTLAKNFYRCKASDAVRGVLPAGIPLPNTEIWIMDGQRRCVPGEQGEVVIRTPYRSLGYLSARGAVAREAFRPTPNVQRESSGQLCYTGDLGHCDEDGLLHLHGRMDDQIKINGVRIEPGEIEAFLHRIPQVEEGAVCHHGGLVAYLAGPDSLSADDINRKLSQAFPAVMRPRVMIRRWLPTNANGKVDRLALKTWLNRSAIARPAAGPVGKTETLMVHLWQKHLGSEAVVGRDDDFFALGGNSISAIIMGAENRRTGKQIPLKDLFQFSRLADFYRYVDDVACHSGESEKATISHDAANAHEPFGLTDVQRAYLIGRDPALELGGVSTHNYHEDGFARLDVELLGRCVNQLISCRIDI</sequence>
<dbReference type="Pfam" id="PF00550">
    <property type="entry name" value="PP-binding"/>
    <property type="match status" value="1"/>
</dbReference>
<dbReference type="OrthoDB" id="416786at2759"/>
<dbReference type="PROSITE" id="PS00455">
    <property type="entry name" value="AMP_BINDING"/>
    <property type="match status" value="1"/>
</dbReference>
<dbReference type="InterPro" id="IPR042099">
    <property type="entry name" value="ANL_N_sf"/>
</dbReference>
<dbReference type="InterPro" id="IPR009081">
    <property type="entry name" value="PP-bd_ACP"/>
</dbReference>
<dbReference type="AlphaFoldDB" id="A0A0F7ZKQ2"/>
<organism evidence="5 6">
    <name type="scientific">Hirsutella minnesotensis 3608</name>
    <dbReference type="NCBI Taxonomy" id="1043627"/>
    <lineage>
        <taxon>Eukaryota</taxon>
        <taxon>Fungi</taxon>
        <taxon>Dikarya</taxon>
        <taxon>Ascomycota</taxon>
        <taxon>Pezizomycotina</taxon>
        <taxon>Sordariomycetes</taxon>
        <taxon>Hypocreomycetidae</taxon>
        <taxon>Hypocreales</taxon>
        <taxon>Ophiocordycipitaceae</taxon>
        <taxon>Hirsutella</taxon>
    </lineage>
</organism>
<evidence type="ECO:0000259" key="4">
    <source>
        <dbReference type="PROSITE" id="PS50075"/>
    </source>
</evidence>
<dbReference type="InterPro" id="IPR036736">
    <property type="entry name" value="ACP-like_sf"/>
</dbReference>
<dbReference type="PANTHER" id="PTHR45527:SF1">
    <property type="entry name" value="FATTY ACID SYNTHASE"/>
    <property type="match status" value="1"/>
</dbReference>
<evidence type="ECO:0000256" key="2">
    <source>
        <dbReference type="ARBA" id="ARBA00022553"/>
    </source>
</evidence>
<proteinExistence type="predicted"/>
<protein>
    <recommendedName>
        <fullName evidence="4">Carrier domain-containing protein</fullName>
    </recommendedName>
</protein>
<keyword evidence="6" id="KW-1185">Reference proteome</keyword>
<dbReference type="PANTHER" id="PTHR45527">
    <property type="entry name" value="NONRIBOSOMAL PEPTIDE SYNTHETASE"/>
    <property type="match status" value="1"/>
</dbReference>
<accession>A0A0F7ZKQ2</accession>
<dbReference type="InterPro" id="IPR020845">
    <property type="entry name" value="AMP-binding_CS"/>
</dbReference>
<dbReference type="GO" id="GO:0031177">
    <property type="term" value="F:phosphopantetheine binding"/>
    <property type="evidence" value="ECO:0007669"/>
    <property type="project" value="TreeGrafter"/>
</dbReference>
<evidence type="ECO:0000313" key="5">
    <source>
        <dbReference type="EMBL" id="KJZ75501.1"/>
    </source>
</evidence>
<dbReference type="GO" id="GO:0005737">
    <property type="term" value="C:cytoplasm"/>
    <property type="evidence" value="ECO:0007669"/>
    <property type="project" value="TreeGrafter"/>
</dbReference>
<dbReference type="Gene3D" id="1.10.1200.10">
    <property type="entry name" value="ACP-like"/>
    <property type="match status" value="1"/>
</dbReference>
<dbReference type="EMBL" id="KQ030517">
    <property type="protein sequence ID" value="KJZ75501.1"/>
    <property type="molecule type" value="Genomic_DNA"/>
</dbReference>
<name>A0A0F7ZKQ2_9HYPO</name>
<dbReference type="GO" id="GO:0044550">
    <property type="term" value="P:secondary metabolite biosynthetic process"/>
    <property type="evidence" value="ECO:0007669"/>
    <property type="project" value="TreeGrafter"/>
</dbReference>
<dbReference type="SUPFAM" id="SSF56801">
    <property type="entry name" value="Acetyl-CoA synthetase-like"/>
    <property type="match status" value="1"/>
</dbReference>
<dbReference type="Pfam" id="PF00501">
    <property type="entry name" value="AMP-binding"/>
    <property type="match status" value="1"/>
</dbReference>
<keyword evidence="1" id="KW-0596">Phosphopantetheine</keyword>
<keyword evidence="2" id="KW-0597">Phosphoprotein</keyword>
<dbReference type="PROSITE" id="PS50075">
    <property type="entry name" value="CARRIER"/>
    <property type="match status" value="1"/>
</dbReference>
<dbReference type="Gene3D" id="3.40.50.12780">
    <property type="entry name" value="N-terminal domain of ligase-like"/>
    <property type="match status" value="1"/>
</dbReference>
<dbReference type="Gene3D" id="3.30.300.30">
    <property type="match status" value="1"/>
</dbReference>
<dbReference type="GO" id="GO:0043041">
    <property type="term" value="P:amino acid activation for nonribosomal peptide biosynthetic process"/>
    <property type="evidence" value="ECO:0007669"/>
    <property type="project" value="TreeGrafter"/>
</dbReference>
<dbReference type="Proteomes" id="UP000054481">
    <property type="component" value="Unassembled WGS sequence"/>
</dbReference>
<evidence type="ECO:0000256" key="1">
    <source>
        <dbReference type="ARBA" id="ARBA00022450"/>
    </source>
</evidence>
<dbReference type="SUPFAM" id="SSF47336">
    <property type="entry name" value="ACP-like"/>
    <property type="match status" value="1"/>
</dbReference>
<evidence type="ECO:0000313" key="6">
    <source>
        <dbReference type="Proteomes" id="UP000054481"/>
    </source>
</evidence>